<feature type="transmembrane region" description="Helical" evidence="6">
    <location>
        <begin position="60"/>
        <end position="77"/>
    </location>
</feature>
<keyword evidence="8" id="KW-1185">Reference proteome</keyword>
<reference evidence="7 8" key="1">
    <citation type="submission" date="2021-06" db="EMBL/GenBank/DDBJ databases">
        <authorList>
            <person name="Sun Q."/>
            <person name="Li D."/>
        </authorList>
    </citation>
    <scope>NUCLEOTIDE SEQUENCE [LARGE SCALE GENOMIC DNA]</scope>
    <source>
        <strain evidence="7 8">MSJd-7</strain>
    </source>
</reference>
<proteinExistence type="predicted"/>
<accession>A0ABS6ER02</accession>
<evidence type="ECO:0000256" key="6">
    <source>
        <dbReference type="SAM" id="Phobius"/>
    </source>
</evidence>
<keyword evidence="4 6" id="KW-1133">Transmembrane helix</keyword>
<evidence type="ECO:0000256" key="1">
    <source>
        <dbReference type="ARBA" id="ARBA00004141"/>
    </source>
</evidence>
<dbReference type="PANTHER" id="PTHR34857">
    <property type="entry name" value="SLL0384 PROTEIN"/>
    <property type="match status" value="1"/>
</dbReference>
<keyword evidence="5 6" id="KW-0472">Membrane</keyword>
<dbReference type="Proteomes" id="UP000783588">
    <property type="component" value="Unassembled WGS sequence"/>
</dbReference>
<gene>
    <name evidence="7" type="ORF">KQI75_02740</name>
</gene>
<comment type="subcellular location">
    <subcellularLocation>
        <location evidence="1">Membrane</location>
        <topology evidence="1">Multi-pass membrane protein</topology>
    </subcellularLocation>
</comment>
<comment type="caution">
    <text evidence="7">The sequence shown here is derived from an EMBL/GenBank/DDBJ whole genome shotgun (WGS) entry which is preliminary data.</text>
</comment>
<evidence type="ECO:0000313" key="8">
    <source>
        <dbReference type="Proteomes" id="UP000783588"/>
    </source>
</evidence>
<feature type="transmembrane region" description="Helical" evidence="6">
    <location>
        <begin position="97"/>
        <end position="117"/>
    </location>
</feature>
<name>A0ABS6ER02_9FIRM</name>
<sequence>MRPTVLEKINPFIKVVTILVCGILMALTSSWKLNLAVLIAALLALLLLSDCKLSSLVKTFVPVILLAGAVFVSGMSYGKSAAQSASIYDVASMDSALLLSTRILAYVGMGMVFALSTDQKEFIMSLMHQAHVKPKFAYGVLAAVNLIPTLRREWDEVNLAYRARKKRTGLLPIGPLFNTLVNGIRWSENVAMAMESKGFDGDGSRTFAITTRVRAGDICFAVLCIGLMAAGMICL</sequence>
<keyword evidence="3 6" id="KW-0812">Transmembrane</keyword>
<evidence type="ECO:0000313" key="7">
    <source>
        <dbReference type="EMBL" id="MBU5489551.1"/>
    </source>
</evidence>
<protein>
    <submittedName>
        <fullName evidence="7">Energy-coupling factor transporter transmembrane protein EcfT</fullName>
    </submittedName>
</protein>
<evidence type="ECO:0000256" key="4">
    <source>
        <dbReference type="ARBA" id="ARBA00022989"/>
    </source>
</evidence>
<dbReference type="EMBL" id="JAHLQI010000001">
    <property type="protein sequence ID" value="MBU5489551.1"/>
    <property type="molecule type" value="Genomic_DNA"/>
</dbReference>
<evidence type="ECO:0000256" key="5">
    <source>
        <dbReference type="ARBA" id="ARBA00023136"/>
    </source>
</evidence>
<feature type="transmembrane region" description="Helical" evidence="6">
    <location>
        <begin position="12"/>
        <end position="29"/>
    </location>
</feature>
<feature type="transmembrane region" description="Helical" evidence="6">
    <location>
        <begin position="215"/>
        <end position="233"/>
    </location>
</feature>
<keyword evidence="2" id="KW-1003">Cell membrane</keyword>
<dbReference type="Pfam" id="PF02361">
    <property type="entry name" value="CbiQ"/>
    <property type="match status" value="1"/>
</dbReference>
<dbReference type="InterPro" id="IPR003339">
    <property type="entry name" value="ABC/ECF_trnsptr_transmembrane"/>
</dbReference>
<dbReference type="CDD" id="cd16914">
    <property type="entry name" value="EcfT"/>
    <property type="match status" value="1"/>
</dbReference>
<dbReference type="InterPro" id="IPR051611">
    <property type="entry name" value="ECF_transporter_component"/>
</dbReference>
<dbReference type="PANTHER" id="PTHR34857:SF2">
    <property type="entry name" value="SLL0384 PROTEIN"/>
    <property type="match status" value="1"/>
</dbReference>
<evidence type="ECO:0000256" key="3">
    <source>
        <dbReference type="ARBA" id="ARBA00022692"/>
    </source>
</evidence>
<dbReference type="RefSeq" id="WP_216469143.1">
    <property type="nucleotide sequence ID" value="NZ_JAHLQI010000001.1"/>
</dbReference>
<evidence type="ECO:0000256" key="2">
    <source>
        <dbReference type="ARBA" id="ARBA00022475"/>
    </source>
</evidence>
<organism evidence="7 8">
    <name type="scientific">Butyricicoccus intestinisimiae</name>
    <dbReference type="NCBI Taxonomy" id="2841509"/>
    <lineage>
        <taxon>Bacteria</taxon>
        <taxon>Bacillati</taxon>
        <taxon>Bacillota</taxon>
        <taxon>Clostridia</taxon>
        <taxon>Eubacteriales</taxon>
        <taxon>Butyricicoccaceae</taxon>
        <taxon>Butyricicoccus</taxon>
    </lineage>
</organism>